<protein>
    <recommendedName>
        <fullName evidence="3">Complex 1 LYR protein domain-containing protein</fullName>
    </recommendedName>
</protein>
<evidence type="ECO:0000256" key="2">
    <source>
        <dbReference type="SAM" id="MobiDB-lite"/>
    </source>
</evidence>
<accession>A0AAV2SZ52</accession>
<gene>
    <name evidence="4" type="ORF">CDAUBV1_LOCUS785</name>
</gene>
<feature type="region of interest" description="Disordered" evidence="2">
    <location>
        <begin position="114"/>
        <end position="140"/>
    </location>
</feature>
<dbReference type="PANTHER" id="PTHR14273:SF0">
    <property type="entry name" value="LYR MOTIF-CONTAINING PROTEIN 1"/>
    <property type="match status" value="1"/>
</dbReference>
<dbReference type="GO" id="GO:0005739">
    <property type="term" value="C:mitochondrion"/>
    <property type="evidence" value="ECO:0007669"/>
    <property type="project" value="TreeGrafter"/>
</dbReference>
<dbReference type="AlphaFoldDB" id="A0AAV2SZ52"/>
<comment type="caution">
    <text evidence="4">The sequence shown here is derived from an EMBL/GenBank/DDBJ whole genome shotgun (WGS) entry which is preliminary data.</text>
</comment>
<evidence type="ECO:0000259" key="3">
    <source>
        <dbReference type="Pfam" id="PF05347"/>
    </source>
</evidence>
<evidence type="ECO:0000313" key="4">
    <source>
        <dbReference type="EMBL" id="CAL5129711.1"/>
    </source>
</evidence>
<dbReference type="Pfam" id="PF05347">
    <property type="entry name" value="Complex1_LYR"/>
    <property type="match status" value="1"/>
</dbReference>
<dbReference type="PANTHER" id="PTHR14273">
    <property type="entry name" value="LYR MOTIF-CONTAINING PROTEIN 1"/>
    <property type="match status" value="1"/>
</dbReference>
<proteinExistence type="inferred from homology"/>
<name>A0AAV2SZ52_CALDB</name>
<organism evidence="4 5">
    <name type="scientific">Calicophoron daubneyi</name>
    <name type="common">Rumen fluke</name>
    <name type="synonym">Paramphistomum daubneyi</name>
    <dbReference type="NCBI Taxonomy" id="300641"/>
    <lineage>
        <taxon>Eukaryota</taxon>
        <taxon>Metazoa</taxon>
        <taxon>Spiralia</taxon>
        <taxon>Lophotrochozoa</taxon>
        <taxon>Platyhelminthes</taxon>
        <taxon>Trematoda</taxon>
        <taxon>Digenea</taxon>
        <taxon>Plagiorchiida</taxon>
        <taxon>Pronocephalata</taxon>
        <taxon>Paramphistomoidea</taxon>
        <taxon>Paramphistomidae</taxon>
        <taxon>Calicophoron</taxon>
    </lineage>
</organism>
<feature type="compositionally biased region" description="Basic and acidic residues" evidence="2">
    <location>
        <begin position="124"/>
        <end position="133"/>
    </location>
</feature>
<dbReference type="Proteomes" id="UP001497525">
    <property type="component" value="Unassembled WGS sequence"/>
</dbReference>
<dbReference type="InterPro" id="IPR045294">
    <property type="entry name" value="Complex1_LYR_LYRM1"/>
</dbReference>
<evidence type="ECO:0000256" key="1">
    <source>
        <dbReference type="ARBA" id="ARBA00009508"/>
    </source>
</evidence>
<dbReference type="CDD" id="cd20261">
    <property type="entry name" value="Complex1_LYR_LYRM1"/>
    <property type="match status" value="1"/>
</dbReference>
<dbReference type="EMBL" id="CAXLJL010000014">
    <property type="protein sequence ID" value="CAL5129711.1"/>
    <property type="molecule type" value="Genomic_DNA"/>
</dbReference>
<feature type="domain" description="Complex 1 LYR protein" evidence="3">
    <location>
        <begin position="26"/>
        <end position="90"/>
    </location>
</feature>
<dbReference type="InterPro" id="IPR040330">
    <property type="entry name" value="LYRM1"/>
</dbReference>
<sequence length="165" mass="18769">MPFFIQAFRPVISLFSTSTSGSSRERVLALYRRAFKLARNWRASSGCLEDTTKEADYIRQEARKLFHQNASVTNPQAIEDYIKEAESRIELAEHYGTPYPRLYNLPPGTLAAHVPSSKHSTKGQKHEEVHDGGMHISRRTQRALRYSLPSYLKSYEEKAHGDDGG</sequence>
<dbReference type="InterPro" id="IPR008011">
    <property type="entry name" value="Complex1_LYR_dom"/>
</dbReference>
<comment type="similarity">
    <text evidence="1">Belongs to the complex I LYR family.</text>
</comment>
<reference evidence="4" key="1">
    <citation type="submission" date="2024-06" db="EMBL/GenBank/DDBJ databases">
        <authorList>
            <person name="Liu X."/>
            <person name="Lenzi L."/>
            <person name="Haldenby T S."/>
            <person name="Uol C."/>
        </authorList>
    </citation>
    <scope>NUCLEOTIDE SEQUENCE</scope>
</reference>
<evidence type="ECO:0000313" key="5">
    <source>
        <dbReference type="Proteomes" id="UP001497525"/>
    </source>
</evidence>